<feature type="compositionally biased region" description="Polar residues" evidence="1">
    <location>
        <begin position="162"/>
        <end position="172"/>
    </location>
</feature>
<organism evidence="2 3">
    <name type="scientific">Stephania yunnanensis</name>
    <dbReference type="NCBI Taxonomy" id="152371"/>
    <lineage>
        <taxon>Eukaryota</taxon>
        <taxon>Viridiplantae</taxon>
        <taxon>Streptophyta</taxon>
        <taxon>Embryophyta</taxon>
        <taxon>Tracheophyta</taxon>
        <taxon>Spermatophyta</taxon>
        <taxon>Magnoliopsida</taxon>
        <taxon>Ranunculales</taxon>
        <taxon>Menispermaceae</taxon>
        <taxon>Menispermoideae</taxon>
        <taxon>Cissampelideae</taxon>
        <taxon>Stephania</taxon>
    </lineage>
</organism>
<dbReference type="PANTHER" id="PTHR31949:SF2">
    <property type="entry name" value="OS05G0480600 PROTEIN"/>
    <property type="match status" value="1"/>
</dbReference>
<dbReference type="Proteomes" id="UP001420932">
    <property type="component" value="Unassembled WGS sequence"/>
</dbReference>
<proteinExistence type="predicted"/>
<feature type="compositionally biased region" description="Low complexity" evidence="1">
    <location>
        <begin position="110"/>
        <end position="157"/>
    </location>
</feature>
<name>A0AAP0LDY9_9MAGN</name>
<evidence type="ECO:0000313" key="3">
    <source>
        <dbReference type="Proteomes" id="UP001420932"/>
    </source>
</evidence>
<dbReference type="PANTHER" id="PTHR31949">
    <property type="entry name" value="GASTRIC MUCIN-LIKE PROTEIN"/>
    <property type="match status" value="1"/>
</dbReference>
<dbReference type="AlphaFoldDB" id="A0AAP0LDY9"/>
<gene>
    <name evidence="2" type="ORF">Syun_000020</name>
</gene>
<evidence type="ECO:0000313" key="2">
    <source>
        <dbReference type="EMBL" id="KAK9167880.1"/>
    </source>
</evidence>
<sequence length="467" mass="49103">MEVLEIKVAVEEMCNDLSKSLLPEPAPKLSVIGSVALSKTGMLSSSSLDLVDGGKHDYDWLLTPPETPLFPSSDATEHQPTVAARKPSFTSRSASTTKASRLSVGQSADSSYCSRPARSSSVTRPSISSMSYNTHSSSSHRSSVLNTSSASVSSIPRPSTPAARSTATSYSRPSTPAGSRSSVSSVSSSLSSRPSTPTKPRPTPSSSFSGEKTRTLQNSRPSTPSSRPQIPANLNSSSARTNSRPSMPSHRNAASSPSTLFTSRSFSGEQVPTNGRIPAAASRGSSPSPRTRPIPQLVVLPDFPLETPPNLRTTLPERPVSAGRSRPNSGVTAKGSADAPPRRQSLSPVVTRGRLPAELSTKGRLHANGHDFGATDNQRTPPSSESASRRLTKSLSSAEGNGFGRTISKKSLDVALRHVDIRHGSANGNTRSLSGTAIFPQSIRNATSKGQQARPLETSVAVNVMEM</sequence>
<feature type="region of interest" description="Disordered" evidence="1">
    <location>
        <begin position="69"/>
        <end position="405"/>
    </location>
</feature>
<dbReference type="GO" id="GO:0043622">
    <property type="term" value="P:cortical microtubule organization"/>
    <property type="evidence" value="ECO:0007669"/>
    <property type="project" value="TreeGrafter"/>
</dbReference>
<protein>
    <submittedName>
        <fullName evidence="2">Uncharacterized protein</fullName>
    </submittedName>
</protein>
<feature type="compositionally biased region" description="Polar residues" evidence="1">
    <location>
        <begin position="252"/>
        <end position="273"/>
    </location>
</feature>
<accession>A0AAP0LDY9</accession>
<dbReference type="EMBL" id="JBBNAF010000001">
    <property type="protein sequence ID" value="KAK9167880.1"/>
    <property type="molecule type" value="Genomic_DNA"/>
</dbReference>
<feature type="compositionally biased region" description="Low complexity" evidence="1">
    <location>
        <begin position="88"/>
        <end position="103"/>
    </location>
</feature>
<reference evidence="2 3" key="1">
    <citation type="submission" date="2024-01" db="EMBL/GenBank/DDBJ databases">
        <title>Genome assemblies of Stephania.</title>
        <authorList>
            <person name="Yang L."/>
        </authorList>
    </citation>
    <scope>NUCLEOTIDE SEQUENCE [LARGE SCALE GENOMIC DNA]</scope>
    <source>
        <strain evidence="2">YNDBR</strain>
        <tissue evidence="2">Leaf</tissue>
    </source>
</reference>
<evidence type="ECO:0000256" key="1">
    <source>
        <dbReference type="SAM" id="MobiDB-lite"/>
    </source>
</evidence>
<feature type="compositionally biased region" description="Polar residues" evidence="1">
    <location>
        <begin position="375"/>
        <end position="386"/>
    </location>
</feature>
<feature type="compositionally biased region" description="Polar residues" evidence="1">
    <location>
        <begin position="215"/>
        <end position="246"/>
    </location>
</feature>
<dbReference type="GO" id="GO:0055028">
    <property type="term" value="C:cortical microtubule"/>
    <property type="evidence" value="ECO:0007669"/>
    <property type="project" value="TreeGrafter"/>
</dbReference>
<feature type="compositionally biased region" description="Low complexity" evidence="1">
    <location>
        <begin position="173"/>
        <end position="196"/>
    </location>
</feature>
<feature type="compositionally biased region" description="Low complexity" evidence="1">
    <location>
        <begin position="275"/>
        <end position="295"/>
    </location>
</feature>
<keyword evidence="3" id="KW-1185">Reference proteome</keyword>
<comment type="caution">
    <text evidence="2">The sequence shown here is derived from an EMBL/GenBank/DDBJ whole genome shotgun (WGS) entry which is preliminary data.</text>
</comment>